<dbReference type="GO" id="GO:0016787">
    <property type="term" value="F:hydrolase activity"/>
    <property type="evidence" value="ECO:0007669"/>
    <property type="project" value="UniProtKB-KW"/>
</dbReference>
<evidence type="ECO:0000313" key="3">
    <source>
        <dbReference type="Proteomes" id="UP000236723"/>
    </source>
</evidence>
<name>A0A1H6E182_9ACTN</name>
<dbReference type="SUPFAM" id="SSF53474">
    <property type="entry name" value="alpha/beta-Hydrolases"/>
    <property type="match status" value="1"/>
</dbReference>
<dbReference type="GO" id="GO:0016747">
    <property type="term" value="F:acyltransferase activity, transferring groups other than amino-acyl groups"/>
    <property type="evidence" value="ECO:0007669"/>
    <property type="project" value="TreeGrafter"/>
</dbReference>
<keyword evidence="3" id="KW-1185">Reference proteome</keyword>
<dbReference type="InterPro" id="IPR050583">
    <property type="entry name" value="Mycobacterial_A85_antigen"/>
</dbReference>
<organism evidence="2 3">
    <name type="scientific">Thermomonospora echinospora</name>
    <dbReference type="NCBI Taxonomy" id="1992"/>
    <lineage>
        <taxon>Bacteria</taxon>
        <taxon>Bacillati</taxon>
        <taxon>Actinomycetota</taxon>
        <taxon>Actinomycetes</taxon>
        <taxon>Streptosporangiales</taxon>
        <taxon>Thermomonosporaceae</taxon>
        <taxon>Thermomonospora</taxon>
    </lineage>
</organism>
<accession>A0A1H6E182</accession>
<dbReference type="Proteomes" id="UP000236723">
    <property type="component" value="Unassembled WGS sequence"/>
</dbReference>
<dbReference type="InterPro" id="IPR029058">
    <property type="entry name" value="AB_hydrolase_fold"/>
</dbReference>
<protein>
    <submittedName>
        <fullName evidence="2">S-formylglutathione hydrolase FrmB</fullName>
    </submittedName>
</protein>
<proteinExistence type="predicted"/>
<dbReference type="Pfam" id="PF00756">
    <property type="entry name" value="Esterase"/>
    <property type="match status" value="1"/>
</dbReference>
<dbReference type="PANTHER" id="PTHR48098">
    <property type="entry name" value="ENTEROCHELIN ESTERASE-RELATED"/>
    <property type="match status" value="1"/>
</dbReference>
<sequence>MLRSALAVVVVAAVAVLVPGTPALAAVPASIPYPNSNGIASVWDPVDTNGDGTDDMGQADMVTAQIHKPGSFTPTVRVRVWFPAGYSSTGAGHRVLYLLHGGNGQFSDWSDPSGGNLAARIQNLGFDGLIVQPEGGRAGWYQDWAGNTNGGFRPGWETFHIQQLIPWIDQNFNTDASRAGRMVAGLSMGGYGALKYAVRHPDLFSTVASFSGGTTIHGETAMNTIDQSLYVLGASIQGEGYPGDVLGQTWWDHQLPATWKEERLPLVFGPTSGWNAYDPQARAAEYDDFANHLFLYAGTGEPDILTFNNDFHAKLKDPDGPTGPLGTIPHRYCRGTGGHDWTSWSTSFEHFLSTLVSSSTPTCPAGWTNVT</sequence>
<dbReference type="Gene3D" id="3.40.50.1820">
    <property type="entry name" value="alpha/beta hydrolase"/>
    <property type="match status" value="1"/>
</dbReference>
<keyword evidence="1" id="KW-0732">Signal</keyword>
<evidence type="ECO:0000256" key="1">
    <source>
        <dbReference type="SAM" id="SignalP"/>
    </source>
</evidence>
<reference evidence="3" key="1">
    <citation type="submission" date="2016-10" db="EMBL/GenBank/DDBJ databases">
        <authorList>
            <person name="Varghese N."/>
            <person name="Submissions S."/>
        </authorList>
    </citation>
    <scope>NUCLEOTIDE SEQUENCE [LARGE SCALE GENOMIC DNA]</scope>
    <source>
        <strain evidence="3">DSM 43163</strain>
    </source>
</reference>
<feature type="chain" id="PRO_5009296399" evidence="1">
    <location>
        <begin position="26"/>
        <end position="371"/>
    </location>
</feature>
<dbReference type="InterPro" id="IPR000801">
    <property type="entry name" value="Esterase-like"/>
</dbReference>
<dbReference type="AlphaFoldDB" id="A0A1H6E182"/>
<dbReference type="EMBL" id="FNVO01000027">
    <property type="protein sequence ID" value="SEG90756.1"/>
    <property type="molecule type" value="Genomic_DNA"/>
</dbReference>
<dbReference type="PANTHER" id="PTHR48098:SF1">
    <property type="entry name" value="DIACYLGLYCEROL ACYLTRANSFERASE_MYCOLYLTRANSFERASE AG85A"/>
    <property type="match status" value="1"/>
</dbReference>
<feature type="signal peptide" evidence="1">
    <location>
        <begin position="1"/>
        <end position="25"/>
    </location>
</feature>
<gene>
    <name evidence="2" type="ORF">SAMN04489712_12729</name>
</gene>
<evidence type="ECO:0000313" key="2">
    <source>
        <dbReference type="EMBL" id="SEG90756.1"/>
    </source>
</evidence>
<keyword evidence="2" id="KW-0378">Hydrolase</keyword>